<organism evidence="1 2">
    <name type="scientific">Russula earlei</name>
    <dbReference type="NCBI Taxonomy" id="71964"/>
    <lineage>
        <taxon>Eukaryota</taxon>
        <taxon>Fungi</taxon>
        <taxon>Dikarya</taxon>
        <taxon>Basidiomycota</taxon>
        <taxon>Agaricomycotina</taxon>
        <taxon>Agaricomycetes</taxon>
        <taxon>Russulales</taxon>
        <taxon>Russulaceae</taxon>
        <taxon>Russula</taxon>
    </lineage>
</organism>
<reference evidence="1" key="1">
    <citation type="submission" date="2021-03" db="EMBL/GenBank/DDBJ databases">
        <title>Evolutionary priming and transition to the ectomycorrhizal habit in an iconic lineage of mushroom-forming fungi: is preadaptation a requirement?</title>
        <authorList>
            <consortium name="DOE Joint Genome Institute"/>
            <person name="Looney B.P."/>
            <person name="Miyauchi S."/>
            <person name="Morin E."/>
            <person name="Drula E."/>
            <person name="Courty P.E."/>
            <person name="Chicoki N."/>
            <person name="Fauchery L."/>
            <person name="Kohler A."/>
            <person name="Kuo A."/>
            <person name="LaButti K."/>
            <person name="Pangilinan J."/>
            <person name="Lipzen A."/>
            <person name="Riley R."/>
            <person name="Andreopoulos W."/>
            <person name="He G."/>
            <person name="Johnson J."/>
            <person name="Barry K.W."/>
            <person name="Grigoriev I.V."/>
            <person name="Nagy L."/>
            <person name="Hibbett D."/>
            <person name="Henrissat B."/>
            <person name="Matheny P.B."/>
            <person name="Labbe J."/>
            <person name="Martin A.F."/>
        </authorList>
    </citation>
    <scope>NUCLEOTIDE SEQUENCE</scope>
    <source>
        <strain evidence="1">BPL698</strain>
    </source>
</reference>
<name>A0ACC0U4N5_9AGAM</name>
<gene>
    <name evidence="1" type="ORF">F5148DRAFT_1213109</name>
</gene>
<comment type="caution">
    <text evidence="1">The sequence shown here is derived from an EMBL/GenBank/DDBJ whole genome shotgun (WGS) entry which is preliminary data.</text>
</comment>
<dbReference type="Proteomes" id="UP001207468">
    <property type="component" value="Unassembled WGS sequence"/>
</dbReference>
<evidence type="ECO:0000313" key="2">
    <source>
        <dbReference type="Proteomes" id="UP001207468"/>
    </source>
</evidence>
<accession>A0ACC0U4N5</accession>
<sequence length="184" mass="19779">MTYPSYAFTTALSTTGSAPCITSRNPPDILTYCFATRMVYVTPGETYDQAIDIAQESFPELNDVERSRIGLEVRVVLSNQGERKAAEIGRSAWSAVIRTLAQFEIVEIRVAPSTKPARAISSAGSSVSGPPPYSDETGWGPDMKVSATNLAQASPNSQSYSQPHTLTNRFVGLLCGSSRGRHSA</sequence>
<keyword evidence="2" id="KW-1185">Reference proteome</keyword>
<proteinExistence type="predicted"/>
<evidence type="ECO:0000313" key="1">
    <source>
        <dbReference type="EMBL" id="KAI9462611.1"/>
    </source>
</evidence>
<protein>
    <submittedName>
        <fullName evidence="1">Uncharacterized protein</fullName>
    </submittedName>
</protein>
<dbReference type="EMBL" id="JAGFNK010000167">
    <property type="protein sequence ID" value="KAI9462611.1"/>
    <property type="molecule type" value="Genomic_DNA"/>
</dbReference>